<gene>
    <name evidence="1" type="ORF">DB325_09905</name>
</gene>
<name>A0A2T5Q197_LIMRT</name>
<dbReference type="AlphaFoldDB" id="A0A2T5Q197"/>
<comment type="caution">
    <text evidence="1">The sequence shown here is derived from an EMBL/GenBank/DDBJ whole genome shotgun (WGS) entry which is preliminary data.</text>
</comment>
<dbReference type="RefSeq" id="WP_107722224.1">
    <property type="nucleotide sequence ID" value="NZ_QAZN01000030.1"/>
</dbReference>
<evidence type="ECO:0000313" key="2">
    <source>
        <dbReference type="Proteomes" id="UP000244083"/>
    </source>
</evidence>
<dbReference type="Proteomes" id="UP000244083">
    <property type="component" value="Unassembled WGS sequence"/>
</dbReference>
<sequence>MSEDELNKKVDITLKELLTIIKFEMLKEPSVIVHRPNLPEQIVTNAYIDEHYPKDTSPEEIDNEYETFRRIGIAKTEAERTQKFLRTNNAEFLIEDDDDFF</sequence>
<dbReference type="EMBL" id="QAZN01000030">
    <property type="protein sequence ID" value="PTV01056.1"/>
    <property type="molecule type" value="Genomic_DNA"/>
</dbReference>
<organism evidence="1 2">
    <name type="scientific">Limosilactobacillus reuteri</name>
    <name type="common">Lactobacillus reuteri</name>
    <dbReference type="NCBI Taxonomy" id="1598"/>
    <lineage>
        <taxon>Bacteria</taxon>
        <taxon>Bacillati</taxon>
        <taxon>Bacillota</taxon>
        <taxon>Bacilli</taxon>
        <taxon>Lactobacillales</taxon>
        <taxon>Lactobacillaceae</taxon>
        <taxon>Limosilactobacillus</taxon>
    </lineage>
</organism>
<accession>A0A2T5Q197</accession>
<evidence type="ECO:0000313" key="1">
    <source>
        <dbReference type="EMBL" id="PTV01056.1"/>
    </source>
</evidence>
<proteinExistence type="predicted"/>
<reference evidence="2" key="1">
    <citation type="submission" date="2018-04" db="EMBL/GenBank/DDBJ databases">
        <title>Draft Genome Sequences of 10 Lactobacillus Species from 22 Commercial Probiotic Products.</title>
        <authorList>
            <person name="Gangiredla J."/>
            <person name="Barnaba T.J."/>
            <person name="Mammel M.K."/>
            <person name="Lacher D.W."/>
            <person name="Elkins C.A."/>
            <person name="Lampel K.A."/>
            <person name="Whitehouse C.A."/>
            <person name="Tartera C."/>
        </authorList>
    </citation>
    <scope>NUCLEOTIDE SEQUENCE [LARGE SCALE GENOMIC DNA]</scope>
    <source>
        <strain evidence="2">DS12_10</strain>
    </source>
</reference>
<protein>
    <submittedName>
        <fullName evidence="1">Uncharacterized protein</fullName>
    </submittedName>
</protein>